<dbReference type="SUPFAM" id="SSF89919">
    <property type="entry name" value="Ribosome-binding factor A, RbfA"/>
    <property type="match status" value="1"/>
</dbReference>
<organism evidence="2 3">
    <name type="scientific">Persephonella hydrogeniphila</name>
    <dbReference type="NCBI Taxonomy" id="198703"/>
    <lineage>
        <taxon>Bacteria</taxon>
        <taxon>Pseudomonadati</taxon>
        <taxon>Aquificota</taxon>
        <taxon>Aquificia</taxon>
        <taxon>Aquificales</taxon>
        <taxon>Hydrogenothermaceae</taxon>
        <taxon>Persephonella</taxon>
    </lineage>
</organism>
<dbReference type="OrthoDB" id="14706at2"/>
<dbReference type="PANTHER" id="PTHR33515:SF1">
    <property type="entry name" value="RIBOSOME-BINDING FACTOR A, CHLOROPLASTIC-RELATED"/>
    <property type="match status" value="1"/>
</dbReference>
<dbReference type="InterPro" id="IPR015946">
    <property type="entry name" value="KH_dom-like_a/b"/>
</dbReference>
<accession>A0A285NL70</accession>
<dbReference type="InterPro" id="IPR000238">
    <property type="entry name" value="RbfA"/>
</dbReference>
<protein>
    <submittedName>
        <fullName evidence="2">Ribosome-binding factor A</fullName>
    </submittedName>
</protein>
<dbReference type="GO" id="GO:0043024">
    <property type="term" value="F:ribosomal small subunit binding"/>
    <property type="evidence" value="ECO:0007669"/>
    <property type="project" value="TreeGrafter"/>
</dbReference>
<gene>
    <name evidence="2" type="ORF">SAMN06265182_1786</name>
</gene>
<dbReference type="PANTHER" id="PTHR33515">
    <property type="entry name" value="RIBOSOME-BINDING FACTOR A, CHLOROPLASTIC-RELATED"/>
    <property type="match status" value="1"/>
</dbReference>
<dbReference type="InterPro" id="IPR023799">
    <property type="entry name" value="RbfA_dom_sf"/>
</dbReference>
<dbReference type="Pfam" id="PF02033">
    <property type="entry name" value="RBFA"/>
    <property type="match status" value="1"/>
</dbReference>
<name>A0A285NL70_9AQUI</name>
<evidence type="ECO:0000256" key="1">
    <source>
        <dbReference type="ARBA" id="ARBA00022517"/>
    </source>
</evidence>
<proteinExistence type="predicted"/>
<dbReference type="GO" id="GO:0006364">
    <property type="term" value="P:rRNA processing"/>
    <property type="evidence" value="ECO:0007669"/>
    <property type="project" value="InterPro"/>
</dbReference>
<dbReference type="AlphaFoldDB" id="A0A285NL70"/>
<dbReference type="GO" id="GO:0005829">
    <property type="term" value="C:cytosol"/>
    <property type="evidence" value="ECO:0007669"/>
    <property type="project" value="TreeGrafter"/>
</dbReference>
<dbReference type="NCBIfam" id="TIGR00082">
    <property type="entry name" value="rbfA"/>
    <property type="match status" value="1"/>
</dbReference>
<dbReference type="Gene3D" id="3.30.300.20">
    <property type="match status" value="1"/>
</dbReference>
<dbReference type="RefSeq" id="WP_097000941.1">
    <property type="nucleotide sequence ID" value="NZ_OBEI01000009.1"/>
</dbReference>
<dbReference type="EMBL" id="OBEI01000009">
    <property type="protein sequence ID" value="SNZ10205.1"/>
    <property type="molecule type" value="Genomic_DNA"/>
</dbReference>
<reference evidence="3" key="1">
    <citation type="submission" date="2017-09" db="EMBL/GenBank/DDBJ databases">
        <authorList>
            <person name="Varghese N."/>
            <person name="Submissions S."/>
        </authorList>
    </citation>
    <scope>NUCLEOTIDE SEQUENCE [LARGE SCALE GENOMIC DNA]</scope>
    <source>
        <strain evidence="3">DSM 15103</strain>
    </source>
</reference>
<keyword evidence="1" id="KW-0690">Ribosome biogenesis</keyword>
<evidence type="ECO:0000313" key="2">
    <source>
        <dbReference type="EMBL" id="SNZ10205.1"/>
    </source>
</evidence>
<evidence type="ECO:0000313" key="3">
    <source>
        <dbReference type="Proteomes" id="UP000219036"/>
    </source>
</evidence>
<keyword evidence="3" id="KW-1185">Reference proteome</keyword>
<dbReference type="Proteomes" id="UP000219036">
    <property type="component" value="Unassembled WGS sequence"/>
</dbReference>
<sequence length="97" mass="10960">MRKGHKGEKVNSAIKKALSEIFIYDYPIKDNMITVVRVDTSPDLSKADVYITALKDAEELAQELNGKQGYIGHLLGNRIRIRKIPQLKFIPIPQPSI</sequence>